<dbReference type="Pfam" id="PF03235">
    <property type="entry name" value="GmrSD_N"/>
    <property type="match status" value="1"/>
</dbReference>
<organism evidence="2 3">
    <name type="scientific">Flavobacterium hercynium</name>
    <dbReference type="NCBI Taxonomy" id="387094"/>
    <lineage>
        <taxon>Bacteria</taxon>
        <taxon>Pseudomonadati</taxon>
        <taxon>Bacteroidota</taxon>
        <taxon>Flavobacteriia</taxon>
        <taxon>Flavobacteriales</taxon>
        <taxon>Flavobacteriaceae</taxon>
        <taxon>Flavobacterium</taxon>
    </lineage>
</organism>
<evidence type="ECO:0000259" key="1">
    <source>
        <dbReference type="Pfam" id="PF03235"/>
    </source>
</evidence>
<sequence length="650" mass="76832">MSNITETSQKLTFLELIKNTKIEIPIIQRDYAQGRSEESIIRNKILTTFYNSIHNNKDVELDFIYGNKEDEFLQPLDGQQRLTTLFLLHWYFACKETTSHNLKDKLSNFTYETRTSSREFCASLIHIGIDFKKLLKSDYSAASENNEVSKTIINSSWFFLSWKKDPTIKAMLVMLDAIHQMFMHTENGLEKLTEGKIKFNYIELKNFGLSDDLYIKMNARGKTLTAFENFKALLERAALQNNWELQIENPVEKFSHKIDTTWTNLFWPYRNKDNLFDTIFLKFISIVLMTTKEDKDLIQKIFNNSNEIDVNDFDQDSFNYLKSVLDLYHDVKPATFEFDFPFWQYLDNKDSKNFFEVIVKKATITYPQIVLFYAQTEFLLNRNENTTYNSFNDWMRVIRNIVYNSTIDSSETFTGAIALIKELKKGSNDIYLFLKTQKLTSRFAASQTQEEITKSSVIQFTDNNRTVLFETEDTDFCRGRISFALHCTDYSNNPEKFDGIKLNRIKDVFTEYIDDEDISNDFRRGLMTIDDNQFYNYWWSWLHAVNAPKRCLIASTNDLKNFAYQNNFRKYLKELIIQLTDQNLSDIIKNYEIPENMPRWKQRIIKEDRLLEYSIKHYIAIKDDNSCCWLIPGSKVANSKEGKEKCRKIK</sequence>
<dbReference type="InterPro" id="IPR004919">
    <property type="entry name" value="GmrSD_N"/>
</dbReference>
<dbReference type="OrthoDB" id="3654724at2"/>
<accession>A0A226HI75</accession>
<gene>
    <name evidence="2" type="ORF">B0A66_06030</name>
</gene>
<feature type="domain" description="GmrSD restriction endonucleases N-terminal" evidence="1">
    <location>
        <begin position="15"/>
        <end position="234"/>
    </location>
</feature>
<comment type="caution">
    <text evidence="2">The sequence shown here is derived from an EMBL/GenBank/DDBJ whole genome shotgun (WGS) entry which is preliminary data.</text>
</comment>
<dbReference type="EMBL" id="MUGW01000012">
    <property type="protein sequence ID" value="OXA93804.1"/>
    <property type="molecule type" value="Genomic_DNA"/>
</dbReference>
<name>A0A226HI75_9FLAO</name>
<dbReference type="RefSeq" id="WP_089048954.1">
    <property type="nucleotide sequence ID" value="NZ_FXTV01000006.1"/>
</dbReference>
<keyword evidence="3" id="KW-1185">Reference proteome</keyword>
<dbReference type="Proteomes" id="UP000198345">
    <property type="component" value="Unassembled WGS sequence"/>
</dbReference>
<evidence type="ECO:0000313" key="3">
    <source>
        <dbReference type="Proteomes" id="UP000198345"/>
    </source>
</evidence>
<evidence type="ECO:0000313" key="2">
    <source>
        <dbReference type="EMBL" id="OXA93804.1"/>
    </source>
</evidence>
<protein>
    <recommendedName>
        <fullName evidence="1">GmrSD restriction endonucleases N-terminal domain-containing protein</fullName>
    </recommendedName>
</protein>
<reference evidence="2 3" key="1">
    <citation type="submission" date="2016-11" db="EMBL/GenBank/DDBJ databases">
        <title>Whole genomes of Flavobacteriaceae.</title>
        <authorList>
            <person name="Stine C."/>
            <person name="Li C."/>
            <person name="Tadesse D."/>
        </authorList>
    </citation>
    <scope>NUCLEOTIDE SEQUENCE [LARGE SCALE GENOMIC DNA]</scope>
    <source>
        <strain evidence="2 3">DSM 18292</strain>
    </source>
</reference>
<proteinExistence type="predicted"/>
<dbReference type="AlphaFoldDB" id="A0A226HI75"/>